<feature type="compositionally biased region" description="Low complexity" evidence="2">
    <location>
        <begin position="120"/>
        <end position="138"/>
    </location>
</feature>
<feature type="compositionally biased region" description="Basic and acidic residues" evidence="2">
    <location>
        <begin position="78"/>
        <end position="91"/>
    </location>
</feature>
<evidence type="ECO:0000313" key="3">
    <source>
        <dbReference type="EMBL" id="SDX27534.1"/>
    </source>
</evidence>
<protein>
    <submittedName>
        <fullName evidence="3">Uncharacterized conserved protein</fullName>
    </submittedName>
</protein>
<feature type="region of interest" description="Disordered" evidence="2">
    <location>
        <begin position="1"/>
        <end position="201"/>
    </location>
</feature>
<organism evidence="3 4">
    <name type="scientific">Sulfitobacter pontiacus</name>
    <dbReference type="NCBI Taxonomy" id="60137"/>
    <lineage>
        <taxon>Bacteria</taxon>
        <taxon>Pseudomonadati</taxon>
        <taxon>Pseudomonadota</taxon>
        <taxon>Alphaproteobacteria</taxon>
        <taxon>Rhodobacterales</taxon>
        <taxon>Roseobacteraceae</taxon>
        <taxon>Sulfitobacter</taxon>
    </lineage>
</organism>
<feature type="coiled-coil region" evidence="1">
    <location>
        <begin position="243"/>
        <end position="340"/>
    </location>
</feature>
<dbReference type="STRING" id="60137.SAMN04488041_105303"/>
<feature type="compositionally biased region" description="Low complexity" evidence="2">
    <location>
        <begin position="164"/>
        <end position="189"/>
    </location>
</feature>
<name>A0A1H3AED7_9RHOB</name>
<sequence>MAKAKTPSSGDDTPKTSSTSRASAAAAKPKTTAKKTGSSTATKPAGTTAKPSTAKPKPAAKTSAASAASADKTATGKASDDKATVKPESVKATDTASTAAKASDAKEATTPTVKTGGSDTAAKAASPAASATAATSAKPETKPTETKSDAKPDAKDAKSDTASDKPTTPASKPATSTASTTSAKPAAPTKTPPPVTPVAEPEKRGSVFWPMLFGGIIAGGIGFAVAEYDLLEQAGLRPADTSQSNLTDTIAAQEARIKALEETDPAPAPTDDAALQEVQALVAELATRVDDLGNRPATEAPAPVDTSAFEEELAALQSSVETQRDEIQRLLDNALSVEEATAQAAQAATLQSALGRIVSAVTTGQPFEAEIADLQANGIQDVPPALADTAATGVVTAANLQDRFPDASRASLAAARAASPEVDGGGIGGFFKQQLGARSVAPRDGDDPDAILSRAEAAMRDGRLADALAEVKALPPEAQEPLSEWLSDAQARHDAQDAVQTLTQRLTAN</sequence>
<keyword evidence="1" id="KW-0175">Coiled coil</keyword>
<gene>
    <name evidence="3" type="ORF">SAMN04488041_105303</name>
</gene>
<feature type="compositionally biased region" description="Polar residues" evidence="2">
    <location>
        <begin position="1"/>
        <end position="11"/>
    </location>
</feature>
<evidence type="ECO:0000256" key="2">
    <source>
        <dbReference type="SAM" id="MobiDB-lite"/>
    </source>
</evidence>
<dbReference type="AlphaFoldDB" id="A0A1H3AED7"/>
<feature type="compositionally biased region" description="Basic and acidic residues" evidence="2">
    <location>
        <begin position="139"/>
        <end position="163"/>
    </location>
</feature>
<feature type="compositionally biased region" description="Low complexity" evidence="2">
    <location>
        <begin position="92"/>
        <end position="102"/>
    </location>
</feature>
<proteinExistence type="predicted"/>
<dbReference type="Proteomes" id="UP000183076">
    <property type="component" value="Unassembled WGS sequence"/>
</dbReference>
<dbReference type="EMBL" id="FNNB01000005">
    <property type="protein sequence ID" value="SDX27534.1"/>
    <property type="molecule type" value="Genomic_DNA"/>
</dbReference>
<accession>A0A1H3AED7</accession>
<feature type="compositionally biased region" description="Low complexity" evidence="2">
    <location>
        <begin position="15"/>
        <end position="77"/>
    </location>
</feature>
<reference evidence="4" key="1">
    <citation type="submission" date="2016-10" db="EMBL/GenBank/DDBJ databases">
        <authorList>
            <person name="Varghese N."/>
            <person name="Submissions S."/>
        </authorList>
    </citation>
    <scope>NUCLEOTIDE SEQUENCE [LARGE SCALE GENOMIC DNA]</scope>
    <source>
        <strain evidence="4">DSM 10014</strain>
    </source>
</reference>
<evidence type="ECO:0000313" key="4">
    <source>
        <dbReference type="Proteomes" id="UP000183076"/>
    </source>
</evidence>
<evidence type="ECO:0000256" key="1">
    <source>
        <dbReference type="SAM" id="Coils"/>
    </source>
</evidence>